<organism evidence="2 3">
    <name type="scientific">Limosilactobacillus reuteri</name>
    <name type="common">Lactobacillus reuteri</name>
    <dbReference type="NCBI Taxonomy" id="1598"/>
    <lineage>
        <taxon>Bacteria</taxon>
        <taxon>Bacillati</taxon>
        <taxon>Bacillota</taxon>
        <taxon>Bacilli</taxon>
        <taxon>Lactobacillales</taxon>
        <taxon>Lactobacillaceae</taxon>
        <taxon>Limosilactobacillus</taxon>
    </lineage>
</organism>
<evidence type="ECO:0000313" key="1">
    <source>
        <dbReference type="EMBL" id="PWT37579.1"/>
    </source>
</evidence>
<evidence type="ECO:0000313" key="3">
    <source>
        <dbReference type="Proteomes" id="UP000245980"/>
    </source>
</evidence>
<dbReference type="RefSeq" id="WP_086118311.1">
    <property type="nucleotide sequence ID" value="NZ_JAJGTB010000152.1"/>
</dbReference>
<accession>A0A855XXB9</accession>
<dbReference type="EMBL" id="QGHV01000021">
    <property type="protein sequence ID" value="PWT37579.1"/>
    <property type="molecule type" value="Genomic_DNA"/>
</dbReference>
<evidence type="ECO:0000313" key="2">
    <source>
        <dbReference type="EMBL" id="PWT40567.1"/>
    </source>
</evidence>
<comment type="caution">
    <text evidence="2">The sequence shown here is derived from an EMBL/GenBank/DDBJ whole genome shotgun (WGS) entry which is preliminary data.</text>
</comment>
<gene>
    <name evidence="2" type="ORF">DKZ22_08460</name>
    <name evidence="1" type="ORF">DKZ35_04610</name>
</gene>
<dbReference type="AlphaFoldDB" id="A0A855XXB9"/>
<dbReference type="Proteomes" id="UP000245980">
    <property type="component" value="Unassembled WGS sequence"/>
</dbReference>
<dbReference type="Proteomes" id="UP000245735">
    <property type="component" value="Unassembled WGS sequence"/>
</dbReference>
<sequence length="147" mass="16960">MSVINLDKQFQFNPERQVIIGGKTYSLVFNDALEEKLTNLQITMLSAMENLNKKQDKFVNSMSLDERKSLVKKSLANALSDLKKSLDDVLGKGEGERLYKYYHQSTYALGTIAHEIIKIDDEVNSEKKVNFNKKKKAVRDHYTKKRD</sequence>
<reference evidence="2" key="2">
    <citation type="submission" date="2018-05" db="EMBL/GenBank/DDBJ databases">
        <authorList>
            <person name="Peng X.Y."/>
            <person name="Xu Y.F."/>
            <person name="Luo D."/>
            <person name="Yu J."/>
            <person name="Gu J.Y."/>
        </authorList>
    </citation>
    <scope>NUCLEOTIDE SEQUENCE</scope>
    <source>
        <strain evidence="2">LR10</strain>
        <strain evidence="1">LR9</strain>
    </source>
</reference>
<protein>
    <submittedName>
        <fullName evidence="2">Uncharacterized protein</fullName>
    </submittedName>
</protein>
<proteinExistence type="predicted"/>
<name>A0A855XXB9_LIMRT</name>
<dbReference type="EMBL" id="QGHT01000041">
    <property type="protein sequence ID" value="PWT40567.1"/>
    <property type="molecule type" value="Genomic_DNA"/>
</dbReference>
<reference evidence="2 3" key="1">
    <citation type="journal article" date="2018" name="Front. Microbiol.">
        <title>Comparative Genomics of the Herbivore Gut Symbiont Lactobacillus reuteri Reveals Genetic Diversity and Lifestyle Adaptation.</title>
        <authorList>
            <person name="Zhao J."/>
        </authorList>
    </citation>
    <scope>NUCLEOTIDE SEQUENCE [LARGE SCALE GENOMIC DNA]</scope>
    <source>
        <strain evidence="2 3">LR10</strain>
        <strain evidence="1">LR9</strain>
    </source>
</reference>